<feature type="transmembrane region" description="Helical" evidence="10">
    <location>
        <begin position="135"/>
        <end position="157"/>
    </location>
</feature>
<keyword evidence="14" id="KW-1185">Reference proteome</keyword>
<evidence type="ECO:0000256" key="5">
    <source>
        <dbReference type="ARBA" id="ARBA00022553"/>
    </source>
</evidence>
<organism evidence="13 14">
    <name type="scientific">Ketogulonicigenium robustum</name>
    <dbReference type="NCBI Taxonomy" id="92947"/>
    <lineage>
        <taxon>Bacteria</taxon>
        <taxon>Pseudomonadati</taxon>
        <taxon>Pseudomonadota</taxon>
        <taxon>Alphaproteobacteria</taxon>
        <taxon>Rhodobacterales</taxon>
        <taxon>Roseobacteraceae</taxon>
        <taxon>Ketogulonicigenium</taxon>
    </lineage>
</organism>
<dbReference type="SMART" id="SM00304">
    <property type="entry name" value="HAMP"/>
    <property type="match status" value="1"/>
</dbReference>
<keyword evidence="5" id="KW-0597">Phosphoprotein</keyword>
<evidence type="ECO:0000256" key="4">
    <source>
        <dbReference type="ARBA" id="ARBA00022475"/>
    </source>
</evidence>
<geneLocation type="plasmid" evidence="13">
    <name>unnamed1</name>
</geneLocation>
<dbReference type="Gene3D" id="3.30.565.10">
    <property type="entry name" value="Histidine kinase-like ATPase, C-terminal domain"/>
    <property type="match status" value="1"/>
</dbReference>
<feature type="transmembrane region" description="Helical" evidence="10">
    <location>
        <begin position="12"/>
        <end position="32"/>
    </location>
</feature>
<dbReference type="PROSITE" id="PS50109">
    <property type="entry name" value="HIS_KIN"/>
    <property type="match status" value="1"/>
</dbReference>
<dbReference type="Pfam" id="PF00672">
    <property type="entry name" value="HAMP"/>
    <property type="match status" value="1"/>
</dbReference>
<evidence type="ECO:0000259" key="12">
    <source>
        <dbReference type="PROSITE" id="PS50885"/>
    </source>
</evidence>
<evidence type="ECO:0000256" key="7">
    <source>
        <dbReference type="ARBA" id="ARBA00022741"/>
    </source>
</evidence>
<dbReference type="GO" id="GO:0005886">
    <property type="term" value="C:plasma membrane"/>
    <property type="evidence" value="ECO:0007669"/>
    <property type="project" value="UniProtKB-SubCell"/>
</dbReference>
<evidence type="ECO:0000256" key="10">
    <source>
        <dbReference type="SAM" id="Phobius"/>
    </source>
</evidence>
<dbReference type="OrthoDB" id="9804645at2"/>
<name>A0A1W6P339_9RHOB</name>
<keyword evidence="4" id="KW-1003">Cell membrane</keyword>
<keyword evidence="9" id="KW-0067">ATP-binding</keyword>
<dbReference type="InterPro" id="IPR050980">
    <property type="entry name" value="2C_sensor_his_kinase"/>
</dbReference>
<keyword evidence="13" id="KW-0614">Plasmid</keyword>
<dbReference type="SMART" id="SM00388">
    <property type="entry name" value="HisKA"/>
    <property type="match status" value="1"/>
</dbReference>
<protein>
    <recommendedName>
        <fullName evidence="3">histidine kinase</fullName>
        <ecNumber evidence="3">2.7.13.3</ecNumber>
    </recommendedName>
</protein>
<evidence type="ECO:0000313" key="14">
    <source>
        <dbReference type="Proteomes" id="UP000242447"/>
    </source>
</evidence>
<dbReference type="PANTHER" id="PTHR44936">
    <property type="entry name" value="SENSOR PROTEIN CREC"/>
    <property type="match status" value="1"/>
</dbReference>
<dbReference type="EMBL" id="CP019938">
    <property type="protein sequence ID" value="ARO15864.1"/>
    <property type="molecule type" value="Genomic_DNA"/>
</dbReference>
<feature type="domain" description="HAMP" evidence="12">
    <location>
        <begin position="158"/>
        <end position="210"/>
    </location>
</feature>
<gene>
    <name evidence="13" type="primary">envZ</name>
    <name evidence="13" type="ORF">BVG79_p1000062</name>
</gene>
<evidence type="ECO:0000256" key="2">
    <source>
        <dbReference type="ARBA" id="ARBA00004651"/>
    </source>
</evidence>
<evidence type="ECO:0000259" key="11">
    <source>
        <dbReference type="PROSITE" id="PS50109"/>
    </source>
</evidence>
<reference evidence="13 14" key="1">
    <citation type="submission" date="2017-02" db="EMBL/GenBank/DDBJ databases">
        <title>Ketogulonicigenium robustum SPU B003 Genome sequencing and assembly.</title>
        <authorList>
            <person name="Li Y."/>
            <person name="Liu L."/>
            <person name="Wang C."/>
            <person name="Zhang M."/>
            <person name="Zhang T."/>
            <person name="Zhang Y."/>
        </authorList>
    </citation>
    <scope>NUCLEOTIDE SEQUENCE [LARGE SCALE GENOMIC DNA]</scope>
    <source>
        <strain evidence="13 14">SPU_B003</strain>
        <plasmid evidence="13 14">unnamed1</plasmid>
    </source>
</reference>
<evidence type="ECO:0000256" key="9">
    <source>
        <dbReference type="ARBA" id="ARBA00022840"/>
    </source>
</evidence>
<dbReference type="InterPro" id="IPR003660">
    <property type="entry name" value="HAMP_dom"/>
</dbReference>
<dbReference type="Pfam" id="PF00512">
    <property type="entry name" value="HisKA"/>
    <property type="match status" value="1"/>
</dbReference>
<dbReference type="GO" id="GO:0005524">
    <property type="term" value="F:ATP binding"/>
    <property type="evidence" value="ECO:0007669"/>
    <property type="project" value="UniProtKB-KW"/>
</dbReference>
<dbReference type="SUPFAM" id="SSF55874">
    <property type="entry name" value="ATPase domain of HSP90 chaperone/DNA topoisomerase II/histidine kinase"/>
    <property type="match status" value="1"/>
</dbReference>
<keyword evidence="10" id="KW-0472">Membrane</keyword>
<dbReference type="EC" id="2.7.13.3" evidence="3"/>
<dbReference type="Gene3D" id="1.10.287.130">
    <property type="match status" value="1"/>
</dbReference>
<feature type="domain" description="Histidine kinase" evidence="11">
    <location>
        <begin position="218"/>
        <end position="420"/>
    </location>
</feature>
<dbReference type="PRINTS" id="PR00344">
    <property type="entry name" value="BCTRLSENSOR"/>
</dbReference>
<dbReference type="Proteomes" id="UP000242447">
    <property type="component" value="Plasmid unnamed1"/>
</dbReference>
<keyword evidence="7" id="KW-0547">Nucleotide-binding</keyword>
<comment type="catalytic activity">
    <reaction evidence="1">
        <text>ATP + protein L-histidine = ADP + protein N-phospho-L-histidine.</text>
        <dbReference type="EC" id="2.7.13.3"/>
    </reaction>
</comment>
<dbReference type="InterPro" id="IPR003594">
    <property type="entry name" value="HATPase_dom"/>
</dbReference>
<evidence type="ECO:0000256" key="6">
    <source>
        <dbReference type="ARBA" id="ARBA00022679"/>
    </source>
</evidence>
<accession>A0A1W6P339</accession>
<dbReference type="InterPro" id="IPR004358">
    <property type="entry name" value="Sig_transdc_His_kin-like_C"/>
</dbReference>
<keyword evidence="8 13" id="KW-0418">Kinase</keyword>
<dbReference type="SUPFAM" id="SSF47384">
    <property type="entry name" value="Homodimeric domain of signal transducing histidine kinase"/>
    <property type="match status" value="1"/>
</dbReference>
<evidence type="ECO:0000256" key="1">
    <source>
        <dbReference type="ARBA" id="ARBA00000085"/>
    </source>
</evidence>
<dbReference type="Pfam" id="PF02518">
    <property type="entry name" value="HATPase_c"/>
    <property type="match status" value="1"/>
</dbReference>
<evidence type="ECO:0000313" key="13">
    <source>
        <dbReference type="EMBL" id="ARO15864.1"/>
    </source>
</evidence>
<comment type="subcellular location">
    <subcellularLocation>
        <location evidence="2">Cell membrane</location>
        <topology evidence="2">Multi-pass membrane protein</topology>
    </subcellularLocation>
</comment>
<keyword evidence="10" id="KW-0812">Transmembrane</keyword>
<dbReference type="PANTHER" id="PTHR44936:SF10">
    <property type="entry name" value="SENSOR PROTEIN RSTB"/>
    <property type="match status" value="1"/>
</dbReference>
<dbReference type="PROSITE" id="PS50885">
    <property type="entry name" value="HAMP"/>
    <property type="match status" value="1"/>
</dbReference>
<evidence type="ECO:0000256" key="8">
    <source>
        <dbReference type="ARBA" id="ARBA00022777"/>
    </source>
</evidence>
<dbReference type="InterPro" id="IPR005467">
    <property type="entry name" value="His_kinase_dom"/>
</dbReference>
<dbReference type="CDD" id="cd00082">
    <property type="entry name" value="HisKA"/>
    <property type="match status" value="1"/>
</dbReference>
<keyword evidence="6 13" id="KW-0808">Transferase</keyword>
<dbReference type="SMART" id="SM00387">
    <property type="entry name" value="HATPase_c"/>
    <property type="match status" value="1"/>
</dbReference>
<dbReference type="InterPro" id="IPR036097">
    <property type="entry name" value="HisK_dim/P_sf"/>
</dbReference>
<dbReference type="GO" id="GO:0000155">
    <property type="term" value="F:phosphorelay sensor kinase activity"/>
    <property type="evidence" value="ECO:0007669"/>
    <property type="project" value="InterPro"/>
</dbReference>
<evidence type="ECO:0000256" key="3">
    <source>
        <dbReference type="ARBA" id="ARBA00012438"/>
    </source>
</evidence>
<dbReference type="InterPro" id="IPR003661">
    <property type="entry name" value="HisK_dim/P_dom"/>
</dbReference>
<dbReference type="AlphaFoldDB" id="A0A1W6P339"/>
<proteinExistence type="predicted"/>
<sequence>MISLRLRISLVLIGSILAVVILSTAAVLHVMFPRYVGGTIAPIVRQLEALATLAETDPGAARVAGATFMDHPFAGETNRDVQGQMEGLFVKATPQHDFTVTRGPGAPHLTASLLLDTGTWMVVDIPDFSGPDDHFAYLAMWVGLITLGTAGMALYLASGISRPLTVVEKAMQRIGPDGVIPHVQEKGPPEIRQMAHTLNQLSLRLRQSMESRMRLIAAAGHDLRTPLTRMRLRAEFIADPEEQAKWLSDLEEMDAIADSAISLVREEVGQHTAETIDLRNALHDVLADMGDDVTLGQMPQQPVFVRVEPIGLKRALRNLIHNAAIHGGGTSVALQLDTTPTGDMARVIIRDQGPGIPAELLERVFEPFFRVDMARRKSVPGVGLGLAIAKEIVERFEGNIAIRNLSPNGLEQIIALPVALKAAG</sequence>
<keyword evidence="10" id="KW-1133">Transmembrane helix</keyword>
<dbReference type="KEGG" id="kro:BVG79_p1000062"/>
<dbReference type="RefSeq" id="WP_085787450.1">
    <property type="nucleotide sequence ID" value="NZ_CP019938.1"/>
</dbReference>
<dbReference type="InterPro" id="IPR036890">
    <property type="entry name" value="HATPase_C_sf"/>
</dbReference>